<organism evidence="7 8">
    <name type="scientific">Actinotalea lenta</name>
    <dbReference type="NCBI Taxonomy" id="3064654"/>
    <lineage>
        <taxon>Bacteria</taxon>
        <taxon>Bacillati</taxon>
        <taxon>Actinomycetota</taxon>
        <taxon>Actinomycetes</taxon>
        <taxon>Micrococcales</taxon>
        <taxon>Cellulomonadaceae</taxon>
        <taxon>Actinotalea</taxon>
    </lineage>
</organism>
<dbReference type="InterPro" id="IPR022409">
    <property type="entry name" value="PKD/Chitinase_dom"/>
</dbReference>
<dbReference type="Proteomes" id="UP001232536">
    <property type="component" value="Unassembled WGS sequence"/>
</dbReference>
<keyword evidence="4" id="KW-1133">Transmembrane helix</keyword>
<evidence type="ECO:0000256" key="2">
    <source>
        <dbReference type="ARBA" id="ARBA00022692"/>
    </source>
</evidence>
<dbReference type="InterPro" id="IPR000601">
    <property type="entry name" value="PKD_dom"/>
</dbReference>
<feature type="non-terminal residue" evidence="7">
    <location>
        <position position="1"/>
    </location>
</feature>
<evidence type="ECO:0000313" key="7">
    <source>
        <dbReference type="EMBL" id="MDO8106810.1"/>
    </source>
</evidence>
<comment type="subcellular location">
    <subcellularLocation>
        <location evidence="1">Membrane</location>
        <topology evidence="1">Multi-pass membrane protein</topology>
    </subcellularLocation>
</comment>
<dbReference type="InterPro" id="IPR013783">
    <property type="entry name" value="Ig-like_fold"/>
</dbReference>
<keyword evidence="2" id="KW-0812">Transmembrane</keyword>
<dbReference type="PANTHER" id="PTHR46730">
    <property type="entry name" value="POLYCYSTIN-1"/>
    <property type="match status" value="1"/>
</dbReference>
<dbReference type="SMART" id="SM00089">
    <property type="entry name" value="PKD"/>
    <property type="match status" value="3"/>
</dbReference>
<accession>A0ABT9D8D6</accession>
<protein>
    <submittedName>
        <fullName evidence="7">PKD domain-containing protein</fullName>
    </submittedName>
</protein>
<feature type="domain" description="PKD" evidence="6">
    <location>
        <begin position="139"/>
        <end position="227"/>
    </location>
</feature>
<dbReference type="Pfam" id="PF18911">
    <property type="entry name" value="PKD_4"/>
    <property type="match status" value="3"/>
</dbReference>
<dbReference type="PANTHER" id="PTHR46730:SF4">
    <property type="entry name" value="POLYCYSTIC KIDNEY DISEASE PROTEIN 1-LIKE 1"/>
    <property type="match status" value="1"/>
</dbReference>
<evidence type="ECO:0000256" key="5">
    <source>
        <dbReference type="ARBA" id="ARBA00023136"/>
    </source>
</evidence>
<dbReference type="PROSITE" id="PS50093">
    <property type="entry name" value="PKD"/>
    <property type="match status" value="3"/>
</dbReference>
<keyword evidence="5" id="KW-0472">Membrane</keyword>
<dbReference type="SUPFAM" id="SSF49299">
    <property type="entry name" value="PKD domain"/>
    <property type="match status" value="3"/>
</dbReference>
<sequence length="433" mass="43109">GALSYVWDFGDGSTGSGATASHTYAADGTYTISLTVTDPGGLTDSVTHSVTVVAPNQAPTAAFTATPTGLSVSVDGSGSSDPEGGALSYVWDFGDGSTGSGATASHTYAADGTYTISLTVTDPGGLTGTVTHDVTVSAAPQPPQAAFTATPAGLSVSVDGSGSSDPEGGALSYVWDFGDGSTGSGATASHTYAADGTYTISLTVTDPGGLTGTVTHDVTVSAPVAPTELATDTFGRTLATGWGDAEVGGSWSVLASSSYYSVDGTSGLQVIPRAGATLGAFLESVSADAVDLTAKVAVDQAQTGGGTYLSLVGRQVGSSSYSGRVRLLSTGSVLVQIVRDSTSVASAVVPGMTYTPGDLIAVRVRVAGTSPTTISARAWPAGDTEPTDWLVQTTDSTAALQMPGYLGLMAYLSGSSTSVPTTVRWNDLHVTVD</sequence>
<dbReference type="RefSeq" id="WP_304600452.1">
    <property type="nucleotide sequence ID" value="NZ_JAUQYP010000001.1"/>
</dbReference>
<gene>
    <name evidence="7" type="ORF">Q6348_06320</name>
</gene>
<dbReference type="InterPro" id="IPR035986">
    <property type="entry name" value="PKD_dom_sf"/>
</dbReference>
<evidence type="ECO:0000259" key="6">
    <source>
        <dbReference type="PROSITE" id="PS50093"/>
    </source>
</evidence>
<keyword evidence="8" id="KW-1185">Reference proteome</keyword>
<evidence type="ECO:0000313" key="8">
    <source>
        <dbReference type="Proteomes" id="UP001232536"/>
    </source>
</evidence>
<comment type="caution">
    <text evidence="7">The sequence shown here is derived from an EMBL/GenBank/DDBJ whole genome shotgun (WGS) entry which is preliminary data.</text>
</comment>
<reference evidence="7 8" key="1">
    <citation type="submission" date="2023-07" db="EMBL/GenBank/DDBJ databases">
        <title>Description of novel actinomycetes strains, isolated from tidal flat sediment.</title>
        <authorList>
            <person name="Lu C."/>
        </authorList>
    </citation>
    <scope>NUCLEOTIDE SEQUENCE [LARGE SCALE GENOMIC DNA]</scope>
    <source>
        <strain evidence="7 8">SYSU T00b441</strain>
    </source>
</reference>
<evidence type="ECO:0000256" key="1">
    <source>
        <dbReference type="ARBA" id="ARBA00004141"/>
    </source>
</evidence>
<dbReference type="CDD" id="cd00146">
    <property type="entry name" value="PKD"/>
    <property type="match status" value="3"/>
</dbReference>
<dbReference type="Gene3D" id="2.60.40.10">
    <property type="entry name" value="Immunoglobulins"/>
    <property type="match status" value="3"/>
</dbReference>
<feature type="domain" description="PKD" evidence="6">
    <location>
        <begin position="1"/>
        <end position="55"/>
    </location>
</feature>
<keyword evidence="3" id="KW-0677">Repeat</keyword>
<evidence type="ECO:0000256" key="4">
    <source>
        <dbReference type="ARBA" id="ARBA00022989"/>
    </source>
</evidence>
<evidence type="ECO:0000256" key="3">
    <source>
        <dbReference type="ARBA" id="ARBA00022737"/>
    </source>
</evidence>
<dbReference type="EMBL" id="JAUQYP010000001">
    <property type="protein sequence ID" value="MDO8106810.1"/>
    <property type="molecule type" value="Genomic_DNA"/>
</dbReference>
<feature type="domain" description="PKD" evidence="6">
    <location>
        <begin position="55"/>
        <end position="138"/>
    </location>
</feature>
<proteinExistence type="predicted"/>
<name>A0ABT9D8D6_9CELL</name>